<gene>
    <name evidence="9" type="ORF">C4532_08060</name>
</gene>
<dbReference type="Pfam" id="PF02771">
    <property type="entry name" value="Acyl-CoA_dh_N"/>
    <property type="match status" value="1"/>
</dbReference>
<dbReference type="Gene3D" id="1.10.540.10">
    <property type="entry name" value="Acyl-CoA dehydrogenase/oxidase, N-terminal domain"/>
    <property type="match status" value="1"/>
</dbReference>
<accession>A0A419EZU9</accession>
<feature type="domain" description="Acyl-CoA dehydrogenase/oxidase C-terminal" evidence="6">
    <location>
        <begin position="276"/>
        <end position="400"/>
    </location>
</feature>
<dbReference type="InterPro" id="IPR046373">
    <property type="entry name" value="Acyl-CoA_Oxase/DH_mid-dom_sf"/>
</dbReference>
<comment type="caution">
    <text evidence="9">The sequence shown here is derived from an EMBL/GenBank/DDBJ whole genome shotgun (WGS) entry which is preliminary data.</text>
</comment>
<keyword evidence="4 5" id="KW-0274">FAD</keyword>
<dbReference type="GO" id="GO:0003995">
    <property type="term" value="F:acyl-CoA dehydrogenase activity"/>
    <property type="evidence" value="ECO:0007669"/>
    <property type="project" value="InterPro"/>
</dbReference>
<keyword evidence="5" id="KW-0560">Oxidoreductase</keyword>
<evidence type="ECO:0000259" key="8">
    <source>
        <dbReference type="Pfam" id="PF02771"/>
    </source>
</evidence>
<feature type="domain" description="Acyl-CoA dehydrogenase/oxidase N-terminal" evidence="8">
    <location>
        <begin position="11"/>
        <end position="124"/>
    </location>
</feature>
<evidence type="ECO:0000313" key="9">
    <source>
        <dbReference type="EMBL" id="RJP71089.1"/>
    </source>
</evidence>
<dbReference type="InterPro" id="IPR037069">
    <property type="entry name" value="AcylCoA_DH/ox_N_sf"/>
</dbReference>
<dbReference type="InterPro" id="IPR013786">
    <property type="entry name" value="AcylCoA_DH/ox_N"/>
</dbReference>
<dbReference type="InterPro" id="IPR006091">
    <property type="entry name" value="Acyl-CoA_Oxase/DH_mid-dom"/>
</dbReference>
<evidence type="ECO:0000256" key="2">
    <source>
        <dbReference type="ARBA" id="ARBA00009347"/>
    </source>
</evidence>
<dbReference type="SUPFAM" id="SSF47203">
    <property type="entry name" value="Acyl-CoA dehydrogenase C-terminal domain-like"/>
    <property type="match status" value="1"/>
</dbReference>
<dbReference type="PROSITE" id="PS00073">
    <property type="entry name" value="ACYL_COA_DH_2"/>
    <property type="match status" value="1"/>
</dbReference>
<evidence type="ECO:0000256" key="1">
    <source>
        <dbReference type="ARBA" id="ARBA00001974"/>
    </source>
</evidence>
<dbReference type="InterPro" id="IPR009100">
    <property type="entry name" value="AcylCoA_DH/oxidase_NM_dom_sf"/>
</dbReference>
<dbReference type="Gene3D" id="1.20.140.10">
    <property type="entry name" value="Butyryl-CoA Dehydrogenase, subunit A, domain 3"/>
    <property type="match status" value="1"/>
</dbReference>
<dbReference type="InterPro" id="IPR036250">
    <property type="entry name" value="AcylCo_DH-like_C"/>
</dbReference>
<dbReference type="PANTHER" id="PTHR43884">
    <property type="entry name" value="ACYL-COA DEHYDROGENASE"/>
    <property type="match status" value="1"/>
</dbReference>
<dbReference type="CDD" id="cd00567">
    <property type="entry name" value="ACAD"/>
    <property type="match status" value="1"/>
</dbReference>
<protein>
    <submittedName>
        <fullName evidence="9">Acyl-CoA dehydrogenase</fullName>
    </submittedName>
</protein>
<dbReference type="Gene3D" id="2.40.110.10">
    <property type="entry name" value="Butyryl-CoA Dehydrogenase, subunit A, domain 2"/>
    <property type="match status" value="1"/>
</dbReference>
<reference evidence="9 10" key="1">
    <citation type="journal article" date="2017" name="ISME J.">
        <title>Energy and carbon metabolisms in a deep terrestrial subsurface fluid microbial community.</title>
        <authorList>
            <person name="Momper L."/>
            <person name="Jungbluth S.P."/>
            <person name="Lee M.D."/>
            <person name="Amend J.P."/>
        </authorList>
    </citation>
    <scope>NUCLEOTIDE SEQUENCE [LARGE SCALE GENOMIC DNA]</scope>
    <source>
        <strain evidence="9">SURF_17</strain>
    </source>
</reference>
<keyword evidence="3 5" id="KW-0285">Flavoprotein</keyword>
<evidence type="ECO:0000256" key="4">
    <source>
        <dbReference type="ARBA" id="ARBA00022827"/>
    </source>
</evidence>
<dbReference type="Pfam" id="PF00441">
    <property type="entry name" value="Acyl-CoA_dh_1"/>
    <property type="match status" value="1"/>
</dbReference>
<dbReference type="InterPro" id="IPR009075">
    <property type="entry name" value="AcylCo_DH/oxidase_C"/>
</dbReference>
<evidence type="ECO:0000313" key="10">
    <source>
        <dbReference type="Proteomes" id="UP000285961"/>
    </source>
</evidence>
<proteinExistence type="inferred from homology"/>
<sequence>MGYLDLNLNLTSEQVALKEEVHKFAAEVMRPAADKLDKCASPADVIAKNSVLWDVLRQSRELGYHIRALPEELGGLALTPVEQNIISEEMGWGSAGLSICMGAGSMPYAFAAMFGSPELIEEFVIPFRDDKKAEHIGCWAITEPQHGGGDQLVIGSKRPNIPLIRHDTRARLDGDTWVINGQKAAWVSNGTIATHALLHASLDGTEDPRDAALFFVPLNLKGISKGKPLDKIGQRDLNQGEVYFDDVRLPKHHMLVSPEMHEYVTDVILSAANGGMATTFTGVARSAFEEALTYCKVRVASAKVLKEHQLAQKRLFDMFIKVESARALGRAVNGYNAQTMPPEPHYAMAAKIHNTQIAFEVANEAVQLLGGNGLSREYPVERIFRDARAALIEDGDNDTLTLGGSRYLLERYV</sequence>
<comment type="similarity">
    <text evidence="2 5">Belongs to the acyl-CoA dehydrogenase family.</text>
</comment>
<dbReference type="EMBL" id="QZKI01000062">
    <property type="protein sequence ID" value="RJP71089.1"/>
    <property type="molecule type" value="Genomic_DNA"/>
</dbReference>
<organism evidence="9 10">
    <name type="scientific">Candidatus Abyssobacteria bacterium SURF_17</name>
    <dbReference type="NCBI Taxonomy" id="2093361"/>
    <lineage>
        <taxon>Bacteria</taxon>
        <taxon>Pseudomonadati</taxon>
        <taxon>Candidatus Hydrogenedentota</taxon>
        <taxon>Candidatus Abyssobacteria</taxon>
    </lineage>
</organism>
<feature type="domain" description="Acyl-CoA oxidase/dehydrogenase middle" evidence="7">
    <location>
        <begin position="138"/>
        <end position="247"/>
    </location>
</feature>
<dbReference type="Proteomes" id="UP000285961">
    <property type="component" value="Unassembled WGS sequence"/>
</dbReference>
<dbReference type="GO" id="GO:0050660">
    <property type="term" value="F:flavin adenine dinucleotide binding"/>
    <property type="evidence" value="ECO:0007669"/>
    <property type="project" value="InterPro"/>
</dbReference>
<dbReference type="SUPFAM" id="SSF56645">
    <property type="entry name" value="Acyl-CoA dehydrogenase NM domain-like"/>
    <property type="match status" value="1"/>
</dbReference>
<dbReference type="AlphaFoldDB" id="A0A419EZU9"/>
<dbReference type="PANTHER" id="PTHR43884:SF12">
    <property type="entry name" value="ISOVALERYL-COA DEHYDROGENASE, MITOCHONDRIAL-RELATED"/>
    <property type="match status" value="1"/>
</dbReference>
<comment type="cofactor">
    <cofactor evidence="1 5">
        <name>FAD</name>
        <dbReference type="ChEBI" id="CHEBI:57692"/>
    </cofactor>
</comment>
<evidence type="ECO:0000259" key="7">
    <source>
        <dbReference type="Pfam" id="PF02770"/>
    </source>
</evidence>
<evidence type="ECO:0000256" key="3">
    <source>
        <dbReference type="ARBA" id="ARBA00022630"/>
    </source>
</evidence>
<evidence type="ECO:0000259" key="6">
    <source>
        <dbReference type="Pfam" id="PF00441"/>
    </source>
</evidence>
<evidence type="ECO:0000256" key="5">
    <source>
        <dbReference type="RuleBase" id="RU362125"/>
    </source>
</evidence>
<dbReference type="Pfam" id="PF02770">
    <property type="entry name" value="Acyl-CoA_dh_M"/>
    <property type="match status" value="1"/>
</dbReference>
<name>A0A419EZU9_9BACT</name>
<dbReference type="InterPro" id="IPR006089">
    <property type="entry name" value="Acyl-CoA_DH_CS"/>
</dbReference>